<organism evidence="4 5">
    <name type="scientific">Clytia hemisphaerica</name>
    <dbReference type="NCBI Taxonomy" id="252671"/>
    <lineage>
        <taxon>Eukaryota</taxon>
        <taxon>Metazoa</taxon>
        <taxon>Cnidaria</taxon>
        <taxon>Hydrozoa</taxon>
        <taxon>Hydroidolina</taxon>
        <taxon>Leptothecata</taxon>
        <taxon>Obeliida</taxon>
        <taxon>Clytiidae</taxon>
        <taxon>Clytia</taxon>
    </lineage>
</organism>
<dbReference type="PROSITE" id="PS50240">
    <property type="entry name" value="TRYPSIN_DOM"/>
    <property type="match status" value="1"/>
</dbReference>
<feature type="chain" id="PRO_5029817858" description="Peptidase S1 domain-containing protein" evidence="2">
    <location>
        <begin position="20"/>
        <end position="164"/>
    </location>
</feature>
<dbReference type="InterPro" id="IPR043504">
    <property type="entry name" value="Peptidase_S1_PA_chymotrypsin"/>
</dbReference>
<dbReference type="Pfam" id="PF00089">
    <property type="entry name" value="Trypsin"/>
    <property type="match status" value="1"/>
</dbReference>
<protein>
    <recommendedName>
        <fullName evidence="3">Peptidase S1 domain-containing protein</fullName>
    </recommendedName>
</protein>
<feature type="domain" description="Peptidase S1" evidence="3">
    <location>
        <begin position="26"/>
        <end position="164"/>
    </location>
</feature>
<dbReference type="EnsemblMetazoa" id="CLYHEMT016123.1">
    <property type="protein sequence ID" value="CLYHEMP016123.1"/>
    <property type="gene ID" value="CLYHEMG016123"/>
</dbReference>
<sequence>MVRIVLLVVFLAIASDIQGRVLEKRIIHGTEAKPGAWPWMVYVLTQNPNKTCGGTILSNNWIMTSSHCIDENPTLIAVVAGAHTMNGTMESSQQIRRAIRHILHPNYRRSDLYADIALIEIYKPFWFNDRVNKASLPGFNDYPPVGTWCYTAGWGYTQYDPKTD</sequence>
<dbReference type="AlphaFoldDB" id="A0A7M5X2S7"/>
<evidence type="ECO:0000313" key="5">
    <source>
        <dbReference type="Proteomes" id="UP000594262"/>
    </source>
</evidence>
<dbReference type="InterPro" id="IPR001254">
    <property type="entry name" value="Trypsin_dom"/>
</dbReference>
<dbReference type="PANTHER" id="PTHR24252">
    <property type="entry name" value="ACROSIN-RELATED"/>
    <property type="match status" value="1"/>
</dbReference>
<evidence type="ECO:0000259" key="3">
    <source>
        <dbReference type="PROSITE" id="PS50240"/>
    </source>
</evidence>
<dbReference type="PRINTS" id="PR00722">
    <property type="entry name" value="CHYMOTRYPSIN"/>
</dbReference>
<dbReference type="SUPFAM" id="SSF50494">
    <property type="entry name" value="Trypsin-like serine proteases"/>
    <property type="match status" value="1"/>
</dbReference>
<dbReference type="Proteomes" id="UP000594262">
    <property type="component" value="Unplaced"/>
</dbReference>
<dbReference type="GeneID" id="136818886"/>
<dbReference type="FunFam" id="2.40.10.10:FF:000068">
    <property type="entry name" value="transmembrane protease serine 2"/>
    <property type="match status" value="1"/>
</dbReference>
<dbReference type="Gene3D" id="2.40.10.10">
    <property type="entry name" value="Trypsin-like serine proteases"/>
    <property type="match status" value="1"/>
</dbReference>
<dbReference type="OrthoDB" id="6339452at2759"/>
<evidence type="ECO:0000256" key="1">
    <source>
        <dbReference type="ARBA" id="ARBA00023157"/>
    </source>
</evidence>
<dbReference type="InterPro" id="IPR009003">
    <property type="entry name" value="Peptidase_S1_PA"/>
</dbReference>
<dbReference type="CDD" id="cd00190">
    <property type="entry name" value="Tryp_SPc"/>
    <property type="match status" value="1"/>
</dbReference>
<dbReference type="InterPro" id="IPR001314">
    <property type="entry name" value="Peptidase_S1A"/>
</dbReference>
<name>A0A7M5X2S7_9CNID</name>
<dbReference type="PANTHER" id="PTHR24252:SF7">
    <property type="entry name" value="HYALIN"/>
    <property type="match status" value="1"/>
</dbReference>
<dbReference type="GO" id="GO:0004252">
    <property type="term" value="F:serine-type endopeptidase activity"/>
    <property type="evidence" value="ECO:0007669"/>
    <property type="project" value="InterPro"/>
</dbReference>
<reference evidence="4" key="1">
    <citation type="submission" date="2021-01" db="UniProtKB">
        <authorList>
            <consortium name="EnsemblMetazoa"/>
        </authorList>
    </citation>
    <scope>IDENTIFICATION</scope>
</reference>
<evidence type="ECO:0000313" key="4">
    <source>
        <dbReference type="EnsemblMetazoa" id="CLYHEMP016123.1"/>
    </source>
</evidence>
<feature type="signal peptide" evidence="2">
    <location>
        <begin position="1"/>
        <end position="19"/>
    </location>
</feature>
<keyword evidence="2" id="KW-0732">Signal</keyword>
<accession>A0A7M5X2S7</accession>
<keyword evidence="1" id="KW-1015">Disulfide bond</keyword>
<proteinExistence type="predicted"/>
<dbReference type="SMART" id="SM00020">
    <property type="entry name" value="Tryp_SPc"/>
    <property type="match status" value="1"/>
</dbReference>
<dbReference type="RefSeq" id="XP_066931218.1">
    <property type="nucleotide sequence ID" value="XM_067075117.1"/>
</dbReference>
<evidence type="ECO:0000256" key="2">
    <source>
        <dbReference type="SAM" id="SignalP"/>
    </source>
</evidence>
<keyword evidence="5" id="KW-1185">Reference proteome</keyword>
<dbReference type="GO" id="GO:0006508">
    <property type="term" value="P:proteolysis"/>
    <property type="evidence" value="ECO:0007669"/>
    <property type="project" value="InterPro"/>
</dbReference>